<dbReference type="SUPFAM" id="SSF54791">
    <property type="entry name" value="Eukaryotic type KH-domain (KH-domain type I)"/>
    <property type="match status" value="6"/>
</dbReference>
<feature type="region of interest" description="Disordered" evidence="3">
    <location>
        <begin position="977"/>
        <end position="996"/>
    </location>
</feature>
<comment type="caution">
    <text evidence="5">The sequence shown here is derived from an EMBL/GenBank/DDBJ whole genome shotgun (WGS) entry which is preliminary data.</text>
</comment>
<feature type="domain" description="K Homology" evidence="4">
    <location>
        <begin position="608"/>
        <end position="695"/>
    </location>
</feature>
<dbReference type="Gene3D" id="3.30.1370.10">
    <property type="entry name" value="K Homology domain, type 1"/>
    <property type="match status" value="7"/>
</dbReference>
<evidence type="ECO:0000313" key="5">
    <source>
        <dbReference type="EMBL" id="KAJ2931288.1"/>
    </source>
</evidence>
<evidence type="ECO:0000259" key="4">
    <source>
        <dbReference type="SMART" id="SM00322"/>
    </source>
</evidence>
<dbReference type="Proteomes" id="UP001140091">
    <property type="component" value="Unassembled WGS sequence"/>
</dbReference>
<dbReference type="GO" id="GO:0005737">
    <property type="term" value="C:cytoplasm"/>
    <property type="evidence" value="ECO:0007669"/>
    <property type="project" value="TreeGrafter"/>
</dbReference>
<dbReference type="PROSITE" id="PS50084">
    <property type="entry name" value="KH_TYPE_1"/>
    <property type="match status" value="7"/>
</dbReference>
<feature type="region of interest" description="Disordered" evidence="3">
    <location>
        <begin position="173"/>
        <end position="205"/>
    </location>
</feature>
<dbReference type="OrthoDB" id="10027144at2759"/>
<gene>
    <name evidence="5" type="ORF">H1R20_g5780</name>
</gene>
<feature type="domain" description="K Homology" evidence="4">
    <location>
        <begin position="699"/>
        <end position="779"/>
    </location>
</feature>
<dbReference type="InterPro" id="IPR004088">
    <property type="entry name" value="KH_dom_type_1"/>
</dbReference>
<keyword evidence="2" id="KW-0694">RNA-binding</keyword>
<feature type="region of interest" description="Disordered" evidence="3">
    <location>
        <begin position="1058"/>
        <end position="1096"/>
    </location>
</feature>
<feature type="compositionally biased region" description="Low complexity" evidence="3">
    <location>
        <begin position="1217"/>
        <end position="1273"/>
    </location>
</feature>
<dbReference type="PANTHER" id="PTHR10627:SF31">
    <property type="entry name" value="DODECA-SATELLITE-BINDING PROTEIN 1, ISOFORM A"/>
    <property type="match status" value="1"/>
</dbReference>
<sequence length="1281" mass="139301">MALNAADLQRRHELEGAPDPFPTLIDDAAPKPRQAKAKPQPVDTNSETAFPIKPSVAKAPVFVDSFTLSALDLSNVGKDGRASTLGEVMKLVMAKYKVKIEASANQKQTTFHIKAESQKELDKAKRSLLALLSPVITLVLNAPASTIGSIIGPKGATLKHIRDQTSVRVDIPKKDTLAPTGNGHANGDASGGVSPAVDDEEDEPTVPVTLVGPQPLAYEAQAMLKEIIASRTSSSTRRVRDIPAHILPFVVARRNAYLNAAQSTDINLSLNAPAREITATGDREAVGRVVDAIKATIEHFETNLNQIKMSLSKRQHRLLTGKASEEIMTKSKCTITVPPYEDASDELTVWGLAADLPNGLSAVMEQANSQYIHEFPLPGPLKVSKELVVYIQTIDYLSTLKAEKEDVEVYLPPLTASKGPLSIDLVGDKSNTDVIVKRLSELIGKLIGATRTVTIGWQLHKVVQGKNAEKLSGFHGTNKVSVYFPAEALESSDVLLVYDPFAPGASFVPGEKKKQLDIVEKELQKMAKAAADVKTELVTVEKRWHDTVLGALDTITGGDNTLSLKFGAEAGESSEDVILVRGLRTDVDRVAKDIVKLVEDSKADEIARSYSIEFEIDREYVGRIVGSQGAGVHKLRDQLDVRVDVSDESDDKEKEKDVVVGKKKKVVTHAKSKVKITGRKENADEAKKRILAQVERMADETSETLKIPAQFHASLIGEKGKYAIRLEDKYGVKINFPRHGSSDSYETKTREPLKADEVLVKGGRKGVAGAKSELLEALEFEKENNNTITFSVPTRCIPRIVGRGGATINEIKDNTDTFIDLDKDGGATSNITVRGTKKNIAEAKAAILAIADQVPEESTDSVIIENRYHRSIIGAGGQGLKDLIARCDGPSDSKVQAGLIRFPRQGETGDEVRLRGDPKLVAKLKAELEKIAAELRDRVIIGVDIPAEQHRALIGRGGQTLNELQGKHKVQIQFPGSRSYGQVGQPENGDALSESDPANIVKITGSRSNVEAAAEDLKSRIKPPMPEGITKDINVPLKYHQPITQQGNFFRTLRGHGVQVEQSVQPQKSSIPTRPESKGPAPSARIDDEEESPEESAYEWQVVENYQDPEEGDSVWTLKGRDEAALEKAEKLINDAIQNAEKMTHVGFLTLVDRSSFPRIVGTKGANVARLRAETGADITVSRENNTIVVIGSESEITNAKDAILKLVASPGRPRRQNNNSNNSNNNRNWGPSNNDNTNESNNDSSSWGATNDDNNNNNWGGNDNNDSNNNSWGTPSSDWN</sequence>
<dbReference type="InterPro" id="IPR036612">
    <property type="entry name" value="KH_dom_type_1_sf"/>
</dbReference>
<dbReference type="SMART" id="SM00322">
    <property type="entry name" value="KH"/>
    <property type="match status" value="7"/>
</dbReference>
<evidence type="ECO:0000256" key="3">
    <source>
        <dbReference type="SAM" id="MobiDB-lite"/>
    </source>
</evidence>
<feature type="domain" description="K Homology" evidence="4">
    <location>
        <begin position="856"/>
        <end position="933"/>
    </location>
</feature>
<keyword evidence="6" id="KW-1185">Reference proteome</keyword>
<protein>
    <recommendedName>
        <fullName evidence="4">K Homology domain-containing protein</fullName>
    </recommendedName>
</protein>
<name>A0A9W8JDL2_9AGAR</name>
<feature type="compositionally biased region" description="Polar residues" evidence="3">
    <location>
        <begin position="1060"/>
        <end position="1072"/>
    </location>
</feature>
<evidence type="ECO:0000256" key="2">
    <source>
        <dbReference type="PROSITE-ProRule" id="PRU00117"/>
    </source>
</evidence>
<feature type="domain" description="K Homology" evidence="4">
    <location>
        <begin position="1144"/>
        <end position="1209"/>
    </location>
</feature>
<dbReference type="InterPro" id="IPR004087">
    <property type="entry name" value="KH_dom"/>
</dbReference>
<evidence type="ECO:0000256" key="1">
    <source>
        <dbReference type="ARBA" id="ARBA00022737"/>
    </source>
</evidence>
<accession>A0A9W8JDL2</accession>
<feature type="domain" description="K Homology" evidence="4">
    <location>
        <begin position="784"/>
        <end position="852"/>
    </location>
</feature>
<feature type="region of interest" description="Disordered" evidence="3">
    <location>
        <begin position="1209"/>
        <end position="1281"/>
    </location>
</feature>
<proteinExistence type="predicted"/>
<dbReference type="CDD" id="cd00105">
    <property type="entry name" value="KH-I"/>
    <property type="match status" value="1"/>
</dbReference>
<dbReference type="GO" id="GO:0003729">
    <property type="term" value="F:mRNA binding"/>
    <property type="evidence" value="ECO:0007669"/>
    <property type="project" value="TreeGrafter"/>
</dbReference>
<reference evidence="5" key="1">
    <citation type="submission" date="2022-06" db="EMBL/GenBank/DDBJ databases">
        <title>Genome Sequence of Candolleomyces eurysporus.</title>
        <authorList>
            <person name="Buettner E."/>
        </authorList>
    </citation>
    <scope>NUCLEOTIDE SEQUENCE</scope>
    <source>
        <strain evidence="5">VTCC 930004</strain>
    </source>
</reference>
<organism evidence="5 6">
    <name type="scientific">Candolleomyces eurysporus</name>
    <dbReference type="NCBI Taxonomy" id="2828524"/>
    <lineage>
        <taxon>Eukaryota</taxon>
        <taxon>Fungi</taxon>
        <taxon>Dikarya</taxon>
        <taxon>Basidiomycota</taxon>
        <taxon>Agaricomycotina</taxon>
        <taxon>Agaricomycetes</taxon>
        <taxon>Agaricomycetidae</taxon>
        <taxon>Agaricales</taxon>
        <taxon>Agaricineae</taxon>
        <taxon>Psathyrellaceae</taxon>
        <taxon>Candolleomyces</taxon>
    </lineage>
</organism>
<dbReference type="Pfam" id="PF00013">
    <property type="entry name" value="KH_1"/>
    <property type="match status" value="6"/>
</dbReference>
<keyword evidence="1" id="KW-0677">Repeat</keyword>
<feature type="region of interest" description="Disordered" evidence="3">
    <location>
        <begin position="1"/>
        <end position="48"/>
    </location>
</feature>
<feature type="non-terminal residue" evidence="5">
    <location>
        <position position="1"/>
    </location>
</feature>
<feature type="compositionally biased region" description="Acidic residues" evidence="3">
    <location>
        <begin position="1087"/>
        <end position="1096"/>
    </location>
</feature>
<dbReference type="EMBL" id="JANBPK010000809">
    <property type="protein sequence ID" value="KAJ2931288.1"/>
    <property type="molecule type" value="Genomic_DNA"/>
</dbReference>
<dbReference type="PANTHER" id="PTHR10627">
    <property type="entry name" value="SCP160"/>
    <property type="match status" value="1"/>
</dbReference>
<evidence type="ECO:0000313" key="6">
    <source>
        <dbReference type="Proteomes" id="UP001140091"/>
    </source>
</evidence>
<feature type="domain" description="K Homology" evidence="4">
    <location>
        <begin position="134"/>
        <end position="229"/>
    </location>
</feature>
<dbReference type="CDD" id="cd22448">
    <property type="entry name" value="KH-I_ScSCP160_rpt3"/>
    <property type="match status" value="1"/>
</dbReference>
<feature type="domain" description="K Homology" evidence="4">
    <location>
        <begin position="937"/>
        <end position="1022"/>
    </location>
</feature>